<dbReference type="InterPro" id="IPR028941">
    <property type="entry name" value="WHIM2_dom"/>
</dbReference>
<comment type="caution">
    <text evidence="4">The sequence shown here is derived from an EMBL/GenBank/DDBJ whole genome shotgun (WGS) entry which is preliminary data.</text>
</comment>
<evidence type="ECO:0000256" key="1">
    <source>
        <dbReference type="ARBA" id="ARBA00004123"/>
    </source>
</evidence>
<reference evidence="4 5" key="1">
    <citation type="submission" date="2024-04" db="EMBL/GenBank/DDBJ databases">
        <title>Genome assembly C_amara_ONT_v2.</title>
        <authorList>
            <person name="Yant L."/>
            <person name="Moore C."/>
            <person name="Slenker M."/>
        </authorList>
    </citation>
    <scope>NUCLEOTIDE SEQUENCE [LARGE SCALE GENOMIC DNA]</scope>
    <source>
        <tissue evidence="4">Leaf</tissue>
    </source>
</reference>
<sequence>MRNWANGSFLVNNSPTSFLWRSISQGPRMWITEENGTCEEVEQIQLRLLPTNAKGQKLDALMGSLNRKGERELSLHMQLEKFYDRIWEIRSC</sequence>
<dbReference type="Pfam" id="PF15613">
    <property type="entry name" value="WSD"/>
    <property type="match status" value="1"/>
</dbReference>
<evidence type="ECO:0000313" key="5">
    <source>
        <dbReference type="Proteomes" id="UP001558713"/>
    </source>
</evidence>
<evidence type="ECO:0000259" key="3">
    <source>
        <dbReference type="Pfam" id="PF15613"/>
    </source>
</evidence>
<evidence type="ECO:0000313" key="4">
    <source>
        <dbReference type="EMBL" id="KAL1191259.1"/>
    </source>
</evidence>
<dbReference type="EMBL" id="JBANAX010000858">
    <property type="protein sequence ID" value="KAL1191259.1"/>
    <property type="molecule type" value="Genomic_DNA"/>
</dbReference>
<name>A0ABD0ZLD6_CARAN</name>
<dbReference type="Proteomes" id="UP001558713">
    <property type="component" value="Unassembled WGS sequence"/>
</dbReference>
<dbReference type="AlphaFoldDB" id="A0ABD0ZLD6"/>
<keyword evidence="5" id="KW-1185">Reference proteome</keyword>
<protein>
    <recommendedName>
        <fullName evidence="3">WHIM2 domain-containing protein</fullName>
    </recommendedName>
</protein>
<keyword evidence="2" id="KW-0539">Nucleus</keyword>
<evidence type="ECO:0000256" key="2">
    <source>
        <dbReference type="ARBA" id="ARBA00023242"/>
    </source>
</evidence>
<proteinExistence type="predicted"/>
<accession>A0ABD0ZLD6</accession>
<organism evidence="4 5">
    <name type="scientific">Cardamine amara subsp. amara</name>
    <dbReference type="NCBI Taxonomy" id="228776"/>
    <lineage>
        <taxon>Eukaryota</taxon>
        <taxon>Viridiplantae</taxon>
        <taxon>Streptophyta</taxon>
        <taxon>Embryophyta</taxon>
        <taxon>Tracheophyta</taxon>
        <taxon>Spermatophyta</taxon>
        <taxon>Magnoliopsida</taxon>
        <taxon>eudicotyledons</taxon>
        <taxon>Gunneridae</taxon>
        <taxon>Pentapetalae</taxon>
        <taxon>rosids</taxon>
        <taxon>malvids</taxon>
        <taxon>Brassicales</taxon>
        <taxon>Brassicaceae</taxon>
        <taxon>Cardamineae</taxon>
        <taxon>Cardamine</taxon>
    </lineage>
</organism>
<gene>
    <name evidence="4" type="ORF">V5N11_001493</name>
</gene>
<feature type="domain" description="WHIM2" evidence="3">
    <location>
        <begin position="55"/>
        <end position="82"/>
    </location>
</feature>
<dbReference type="GO" id="GO:0005634">
    <property type="term" value="C:nucleus"/>
    <property type="evidence" value="ECO:0007669"/>
    <property type="project" value="UniProtKB-SubCell"/>
</dbReference>
<comment type="subcellular location">
    <subcellularLocation>
        <location evidence="1">Nucleus</location>
    </subcellularLocation>
</comment>